<reference evidence="3" key="3">
    <citation type="submission" date="2025-08" db="UniProtKB">
        <authorList>
            <consortium name="RefSeq"/>
        </authorList>
    </citation>
    <scope>IDENTIFICATION</scope>
    <source>
        <strain evidence="3">CBS 342.82</strain>
    </source>
</reference>
<proteinExistence type="inferred from homology"/>
<dbReference type="AlphaFoldDB" id="A0A6J3M1R7"/>
<dbReference type="PANTHER" id="PTHR34861">
    <property type="match status" value="1"/>
</dbReference>
<dbReference type="Proteomes" id="UP000504637">
    <property type="component" value="Unplaced"/>
</dbReference>
<protein>
    <recommendedName>
        <fullName evidence="4">Cyclase</fullName>
    </recommendedName>
</protein>
<name>A0A6J3M1R7_9PEZI</name>
<dbReference type="InterPro" id="IPR037175">
    <property type="entry name" value="KFase_sf"/>
</dbReference>
<dbReference type="GO" id="GO:0004061">
    <property type="term" value="F:arylformamidase activity"/>
    <property type="evidence" value="ECO:0007669"/>
    <property type="project" value="InterPro"/>
</dbReference>
<evidence type="ECO:0000256" key="1">
    <source>
        <dbReference type="ARBA" id="ARBA00007865"/>
    </source>
</evidence>
<dbReference type="OrthoDB" id="5396at2759"/>
<dbReference type="Pfam" id="PF04199">
    <property type="entry name" value="Cyclase"/>
    <property type="match status" value="1"/>
</dbReference>
<dbReference type="InterPro" id="IPR007325">
    <property type="entry name" value="KFase/CYL"/>
</dbReference>
<organism evidence="3">
    <name type="scientific">Dissoconium aciculare CBS 342.82</name>
    <dbReference type="NCBI Taxonomy" id="1314786"/>
    <lineage>
        <taxon>Eukaryota</taxon>
        <taxon>Fungi</taxon>
        <taxon>Dikarya</taxon>
        <taxon>Ascomycota</taxon>
        <taxon>Pezizomycotina</taxon>
        <taxon>Dothideomycetes</taxon>
        <taxon>Dothideomycetidae</taxon>
        <taxon>Mycosphaerellales</taxon>
        <taxon>Dissoconiaceae</taxon>
        <taxon>Dissoconium</taxon>
    </lineage>
</organism>
<dbReference type="GO" id="GO:0019441">
    <property type="term" value="P:L-tryptophan catabolic process to kynurenine"/>
    <property type="evidence" value="ECO:0007669"/>
    <property type="project" value="InterPro"/>
</dbReference>
<evidence type="ECO:0008006" key="4">
    <source>
        <dbReference type="Google" id="ProtNLM"/>
    </source>
</evidence>
<reference evidence="3" key="1">
    <citation type="submission" date="2020-01" db="EMBL/GenBank/DDBJ databases">
        <authorList>
            <consortium name="DOE Joint Genome Institute"/>
            <person name="Haridas S."/>
            <person name="Albert R."/>
            <person name="Binder M."/>
            <person name="Bloem J."/>
            <person name="Labutti K."/>
            <person name="Salamov A."/>
            <person name="Andreopoulos B."/>
            <person name="Baker S.E."/>
            <person name="Barry K."/>
            <person name="Bills G."/>
            <person name="Bluhm B.H."/>
            <person name="Cannon C."/>
            <person name="Castanera R."/>
            <person name="Culley D.E."/>
            <person name="Daum C."/>
            <person name="Ezra D."/>
            <person name="Gonzalez J.B."/>
            <person name="Henrissat B."/>
            <person name="Kuo A."/>
            <person name="Liang C."/>
            <person name="Lipzen A."/>
            <person name="Lutzoni F."/>
            <person name="Magnuson J."/>
            <person name="Mondo S."/>
            <person name="Nolan M."/>
            <person name="Ohm R."/>
            <person name="Pangilinan J."/>
            <person name="Park H.-J."/>
            <person name="Ramirez L."/>
            <person name="Alfaro M."/>
            <person name="Sun H."/>
            <person name="Tritt A."/>
            <person name="Yoshinaga Y."/>
            <person name="Zwiers L.-H."/>
            <person name="Turgeon B.G."/>
            <person name="Goodwin S.B."/>
            <person name="Spatafora J.W."/>
            <person name="Crous P.W."/>
            <person name="Grigoriev I.V."/>
        </authorList>
    </citation>
    <scope>NUCLEOTIDE SEQUENCE</scope>
    <source>
        <strain evidence="3">CBS 342.82</strain>
    </source>
</reference>
<evidence type="ECO:0000313" key="3">
    <source>
        <dbReference type="RefSeq" id="XP_033458992.1"/>
    </source>
</evidence>
<dbReference type="GeneID" id="54357599"/>
<reference evidence="3" key="2">
    <citation type="submission" date="2020-04" db="EMBL/GenBank/DDBJ databases">
        <authorList>
            <consortium name="NCBI Genome Project"/>
        </authorList>
    </citation>
    <scope>NUCLEOTIDE SEQUENCE</scope>
    <source>
        <strain evidence="3">CBS 342.82</strain>
    </source>
</reference>
<evidence type="ECO:0000313" key="2">
    <source>
        <dbReference type="Proteomes" id="UP000504637"/>
    </source>
</evidence>
<dbReference type="PANTHER" id="PTHR34861:SF10">
    <property type="entry name" value="CYCLASE"/>
    <property type="match status" value="1"/>
</dbReference>
<accession>A0A6J3M1R7</accession>
<gene>
    <name evidence="3" type="ORF">K489DRAFT_229288</name>
</gene>
<dbReference type="RefSeq" id="XP_033458992.1">
    <property type="nucleotide sequence ID" value="XM_033599800.1"/>
</dbReference>
<sequence>MASSTVDLPKFDDLPFMPGTEDRCAWGLFDKDGKKDIFGTLNLITPEVLQAAYASELQRGESVSLNWHLGGFRMKEHFRQTVTKKVISFLDMGGGMHAWDDEVSFNTQCSSQWDSLVHFHHQKLAVGYNNAKPTKELLGQMDPYWDAEKKSLPTLDHWHHRGGFVARGVLIDFKAFAEEEGREFSPFRSDQITVRDIEAVAKKQGVEFRRGDLLIIRTGMTEALEPLSGEEQAAKMGSGSAGVRGDVDMARWLWDSRFAAVAGDSPAFEVIPPIKGTINDLVIHQYCLAAFGMPIGELWDLKELSRTCKRLGRWSFLVTSAPLRVPGLVGSPPNALALF</sequence>
<dbReference type="SUPFAM" id="SSF102198">
    <property type="entry name" value="Putative cyclase"/>
    <property type="match status" value="1"/>
</dbReference>
<dbReference type="Gene3D" id="3.50.30.50">
    <property type="entry name" value="Putative cyclase"/>
    <property type="match status" value="1"/>
</dbReference>
<keyword evidence="2" id="KW-1185">Reference proteome</keyword>
<comment type="similarity">
    <text evidence="1">Belongs to the Cyclase 1 superfamily.</text>
</comment>